<dbReference type="EMBL" id="JARBDR010000440">
    <property type="protein sequence ID" value="KAJ8312648.1"/>
    <property type="molecule type" value="Genomic_DNA"/>
</dbReference>
<keyword evidence="4" id="KW-1185">Reference proteome</keyword>
<feature type="region of interest" description="Disordered" evidence="1">
    <location>
        <begin position="478"/>
        <end position="546"/>
    </location>
</feature>
<feature type="compositionally biased region" description="Polar residues" evidence="1">
    <location>
        <begin position="489"/>
        <end position="502"/>
    </location>
</feature>
<feature type="region of interest" description="Disordered" evidence="1">
    <location>
        <begin position="617"/>
        <end position="672"/>
    </location>
</feature>
<evidence type="ECO:0000313" key="3">
    <source>
        <dbReference type="EMBL" id="KAJ8312648.1"/>
    </source>
</evidence>
<evidence type="ECO:0000256" key="1">
    <source>
        <dbReference type="SAM" id="MobiDB-lite"/>
    </source>
</evidence>
<feature type="compositionally biased region" description="Low complexity" evidence="1">
    <location>
        <begin position="654"/>
        <end position="672"/>
    </location>
</feature>
<feature type="domain" description="C2H2-type" evidence="2">
    <location>
        <begin position="688"/>
        <end position="711"/>
    </location>
</feature>
<comment type="caution">
    <text evidence="3">The sequence shown here is derived from an EMBL/GenBank/DDBJ whole genome shotgun (WGS) entry which is preliminary data.</text>
</comment>
<dbReference type="Proteomes" id="UP001217089">
    <property type="component" value="Unassembled WGS sequence"/>
</dbReference>
<organism evidence="3 4">
    <name type="scientific">Tegillarca granosa</name>
    <name type="common">Malaysian cockle</name>
    <name type="synonym">Anadara granosa</name>
    <dbReference type="NCBI Taxonomy" id="220873"/>
    <lineage>
        <taxon>Eukaryota</taxon>
        <taxon>Metazoa</taxon>
        <taxon>Spiralia</taxon>
        <taxon>Lophotrochozoa</taxon>
        <taxon>Mollusca</taxon>
        <taxon>Bivalvia</taxon>
        <taxon>Autobranchia</taxon>
        <taxon>Pteriomorphia</taxon>
        <taxon>Arcoida</taxon>
        <taxon>Arcoidea</taxon>
        <taxon>Arcidae</taxon>
        <taxon>Tegillarca</taxon>
    </lineage>
</organism>
<feature type="compositionally biased region" description="Basic and acidic residues" evidence="1">
    <location>
        <begin position="503"/>
        <end position="528"/>
    </location>
</feature>
<dbReference type="SMART" id="SM00355">
    <property type="entry name" value="ZnF_C2H2"/>
    <property type="match status" value="2"/>
</dbReference>
<gene>
    <name evidence="3" type="ORF">KUTeg_010021</name>
</gene>
<protein>
    <recommendedName>
        <fullName evidence="2">C2H2-type domain-containing protein</fullName>
    </recommendedName>
</protein>
<accession>A0ABQ9F5J8</accession>
<reference evidence="3 4" key="1">
    <citation type="submission" date="2022-12" db="EMBL/GenBank/DDBJ databases">
        <title>Chromosome-level genome of Tegillarca granosa.</title>
        <authorList>
            <person name="Kim J."/>
        </authorList>
    </citation>
    <scope>NUCLEOTIDE SEQUENCE [LARGE SCALE GENOMIC DNA]</scope>
    <source>
        <strain evidence="3">Teg-2019</strain>
        <tissue evidence="3">Adductor muscle</tissue>
    </source>
</reference>
<sequence length="728" mass="78893">MDSSEAVVIYLSDSPTSVSNVLPQNVTSGMVNAFTKNSTTTSNVTSMPIGQQPFSNTVASNKQQGKPVLKVPISRPPLKVPTYTASMNAKTTAPQVKNIQNYPPNYSAPVLLIPVTMPTNVMNVGLPQSPGATVNIAQRMVTTGNTYLASTPLQQGTPAGVRTVTGVPARGPLSVISHPSVPTSPLAAPARFQGGQFINIGAAVQQPTVVNPSIIDNSQGTRLIILPEGAHNIQGAPNQVVGITNVVAGPQPVLNSTTVPIVGQTNVTRSLQPLTTITTSAPPPSYVETILNKQNQLTTGNWTSILKQPTHLVQNNTHVSSLQQTMSTSNTVSTSSLQLPTSISQTVPVVAKKTPTQTLAPNKVTVPTYNVPIFPKPNLNDKSNNHGILATSMVTTGEKKYGGGNKLFFRKSGGRFTCDFCHSDFDLEEKFREHIWKHFHELQRLCKTCPVRPYGSSSRCTLVERVLTGLQCAAAAAAKTNNDTEKKPTQTNEPESLTTLKTSVDKVSENNLDKSESEIGKQDKKDVENQDESTDDKGDENGSGLQLKITSIVSLHQSKKSGNEVETEMDKRDLNDTNEVNEKVQQLEKSKEETQKKYLDHEMGNIFEKFSEEIRAVHGTPKKRTDDSSKTVTPEPSDSVVATPVVSDTVTSGSENITSVSNNENNTTYTSSQKPLPGYEFGGSFYVCGFRECSFRCLTSPEFRDHLVNFHSNATEFLCAHCWTQELH</sequence>
<evidence type="ECO:0000313" key="4">
    <source>
        <dbReference type="Proteomes" id="UP001217089"/>
    </source>
</evidence>
<name>A0ABQ9F5J8_TEGGR</name>
<dbReference type="PROSITE" id="PS00028">
    <property type="entry name" value="ZINC_FINGER_C2H2_1"/>
    <property type="match status" value="2"/>
</dbReference>
<evidence type="ECO:0000259" key="2">
    <source>
        <dbReference type="PROSITE" id="PS00028"/>
    </source>
</evidence>
<feature type="domain" description="C2H2-type" evidence="2">
    <location>
        <begin position="418"/>
        <end position="440"/>
    </location>
</feature>
<dbReference type="InterPro" id="IPR013087">
    <property type="entry name" value="Znf_C2H2_type"/>
</dbReference>
<proteinExistence type="predicted"/>